<protein>
    <submittedName>
        <fullName evidence="2">Uncharacterized protein</fullName>
    </submittedName>
</protein>
<feature type="transmembrane region" description="Helical" evidence="1">
    <location>
        <begin position="108"/>
        <end position="132"/>
    </location>
</feature>
<feature type="transmembrane region" description="Helical" evidence="1">
    <location>
        <begin position="76"/>
        <end position="96"/>
    </location>
</feature>
<keyword evidence="1" id="KW-0812">Transmembrane</keyword>
<organism evidence="2 3">
    <name type="scientific">Stentor coeruleus</name>
    <dbReference type="NCBI Taxonomy" id="5963"/>
    <lineage>
        <taxon>Eukaryota</taxon>
        <taxon>Sar</taxon>
        <taxon>Alveolata</taxon>
        <taxon>Ciliophora</taxon>
        <taxon>Postciliodesmatophora</taxon>
        <taxon>Heterotrichea</taxon>
        <taxon>Heterotrichida</taxon>
        <taxon>Stentoridae</taxon>
        <taxon>Stentor</taxon>
    </lineage>
</organism>
<dbReference type="EMBL" id="MPUH01002603">
    <property type="protein sequence ID" value="OMJ64981.1"/>
    <property type="molecule type" value="Genomic_DNA"/>
</dbReference>
<accession>A0A1R2AKD8</accession>
<keyword evidence="1" id="KW-0472">Membrane</keyword>
<keyword evidence="3" id="KW-1185">Reference proteome</keyword>
<evidence type="ECO:0000313" key="2">
    <source>
        <dbReference type="EMBL" id="OMJ64981.1"/>
    </source>
</evidence>
<evidence type="ECO:0000313" key="3">
    <source>
        <dbReference type="Proteomes" id="UP000187209"/>
    </source>
</evidence>
<proteinExistence type="predicted"/>
<keyword evidence="1" id="KW-1133">Transmembrane helix</keyword>
<reference evidence="2 3" key="1">
    <citation type="submission" date="2016-11" db="EMBL/GenBank/DDBJ databases">
        <title>The macronuclear genome of Stentor coeruleus: a giant cell with tiny introns.</title>
        <authorList>
            <person name="Slabodnick M."/>
            <person name="Ruby J.G."/>
            <person name="Reiff S.B."/>
            <person name="Swart E.C."/>
            <person name="Gosai S."/>
            <person name="Prabakaran S."/>
            <person name="Witkowska E."/>
            <person name="Larue G.E."/>
            <person name="Fisher S."/>
            <person name="Freeman R.M."/>
            <person name="Gunawardena J."/>
            <person name="Chu W."/>
            <person name="Stover N.A."/>
            <person name="Gregory B.D."/>
            <person name="Nowacki M."/>
            <person name="Derisi J."/>
            <person name="Roy S.W."/>
            <person name="Marshall W.F."/>
            <person name="Sood P."/>
        </authorList>
    </citation>
    <scope>NUCLEOTIDE SEQUENCE [LARGE SCALE GENOMIC DNA]</scope>
    <source>
        <strain evidence="2">WM001</strain>
    </source>
</reference>
<evidence type="ECO:0000256" key="1">
    <source>
        <dbReference type="SAM" id="Phobius"/>
    </source>
</evidence>
<feature type="transmembrane region" description="Helical" evidence="1">
    <location>
        <begin position="32"/>
        <end position="55"/>
    </location>
</feature>
<dbReference type="Proteomes" id="UP000187209">
    <property type="component" value="Unassembled WGS sequence"/>
</dbReference>
<sequence length="205" mass="24031">MPSAFDRSVSPSSGVKMPEQFQAMGFNTNLCILNAGVHLTTLCISLMILLIALFFSYFTRFRNKMTKLIKSYRYGVFLRFWLQSYLELLIIASFGLRYNSYDNSAQKFDYYLCWFILGLEVIGQITFIWCLVKRSKITQPEDITNFEQRFGTFFEEFKSTGPRMWLFYVIFIIRRTLLVINFHFISDLGLQLGISIMSSFCVKTI</sequence>
<feature type="transmembrane region" description="Helical" evidence="1">
    <location>
        <begin position="165"/>
        <end position="185"/>
    </location>
</feature>
<gene>
    <name evidence="2" type="ORF">SteCoe_40256</name>
</gene>
<name>A0A1R2AKD8_9CILI</name>
<comment type="caution">
    <text evidence="2">The sequence shown here is derived from an EMBL/GenBank/DDBJ whole genome shotgun (WGS) entry which is preliminary data.</text>
</comment>
<dbReference type="AlphaFoldDB" id="A0A1R2AKD8"/>